<dbReference type="InterPro" id="IPR011989">
    <property type="entry name" value="ARM-like"/>
</dbReference>
<protein>
    <recommendedName>
        <fullName evidence="3">VWFA domain-containing protein</fullName>
    </recommendedName>
</protein>
<dbReference type="Gene3D" id="1.25.10.10">
    <property type="entry name" value="Leucine-rich Repeat Variant"/>
    <property type="match status" value="1"/>
</dbReference>
<organism evidence="1 2">
    <name type="scientific">Durusdinium trenchii</name>
    <dbReference type="NCBI Taxonomy" id="1381693"/>
    <lineage>
        <taxon>Eukaryota</taxon>
        <taxon>Sar</taxon>
        <taxon>Alveolata</taxon>
        <taxon>Dinophyceae</taxon>
        <taxon>Suessiales</taxon>
        <taxon>Symbiodiniaceae</taxon>
        <taxon>Durusdinium</taxon>
    </lineage>
</organism>
<dbReference type="Gene3D" id="3.40.50.410">
    <property type="entry name" value="von Willebrand factor, type A domain"/>
    <property type="match status" value="1"/>
</dbReference>
<gene>
    <name evidence="1" type="ORF">CCMP2556_LOCUS1804</name>
</gene>
<keyword evidence="2" id="KW-1185">Reference proteome</keyword>
<proteinExistence type="predicted"/>
<reference evidence="1 2" key="1">
    <citation type="submission" date="2024-02" db="EMBL/GenBank/DDBJ databases">
        <authorList>
            <person name="Chen Y."/>
            <person name="Shah S."/>
            <person name="Dougan E. K."/>
            <person name="Thang M."/>
            <person name="Chan C."/>
        </authorList>
    </citation>
    <scope>NUCLEOTIDE SEQUENCE [LARGE SCALE GENOMIC DNA]</scope>
</reference>
<dbReference type="SUPFAM" id="SSF48371">
    <property type="entry name" value="ARM repeat"/>
    <property type="match status" value="1"/>
</dbReference>
<dbReference type="InterPro" id="IPR016024">
    <property type="entry name" value="ARM-type_fold"/>
</dbReference>
<dbReference type="Proteomes" id="UP001642484">
    <property type="component" value="Unassembled WGS sequence"/>
</dbReference>
<dbReference type="SUPFAM" id="SSF53300">
    <property type="entry name" value="vWA-like"/>
    <property type="match status" value="1"/>
</dbReference>
<accession>A0ABP0HHX8</accession>
<dbReference type="InterPro" id="IPR036465">
    <property type="entry name" value="vWFA_dom_sf"/>
</dbReference>
<dbReference type="PANTHER" id="PTHR47763:SF1">
    <property type="entry name" value="DUF659 DOMAIN-CONTAINING PROTEIN"/>
    <property type="match status" value="1"/>
</dbReference>
<dbReference type="PANTHER" id="PTHR47763">
    <property type="entry name" value="ALPHA-PROTEIN KINASE VWKA"/>
    <property type="match status" value="1"/>
</dbReference>
<evidence type="ECO:0000313" key="1">
    <source>
        <dbReference type="EMBL" id="CAK8989815.1"/>
    </source>
</evidence>
<sequence length="664" mass="73341">MSQHALLRPGIDAELSTKIVRQALRLLWHCGNSTQGRVEAIQANGAACITQFLSHHDAKVREAAVCALNVISLETRGKKDVLEHSLEAIGRIIHSESETTYLHETCVQLCRSAAELPAFRFAFARHVLKSIWLLEKVFGTCALAAISPLLSSQEDMETRIQATVVAEHFLTHGKPIPVGDDIRVCVDPLSNVERPNVYGFEECVDILQHLVELLDHTPSAAVCLKALVQQERPREELAKLLRAGLLVHTASQQGFVESLALEDKDQAKKFAKEELLESFEGRRGMRYLVALQLAMDAGVDPEEIPCVYSLHKMSETFQVPSTEVTTVTAQLCFILDYTGSMRTQIAQAKESVQKIIESVSRLQLPWPNASIDLEMSAVAYNDWDSDTAKLGRPVVAAFGGKEIKREHDSSLTAADFNLGGTFTKDAAALRSFIDQGLGHGGQIPEELTGALLAASYLPWTAQEKLAVIITDAPCHGKDYSSVVHDPFCDPKTGLTCTGKPEVPLRRFMSKGVTVVILHTGEAHTVSMCRRLQDTDPRLIHEKVSPTETAEKLVSLIEAKLQLQPLHYVLKPYRLEQGEEANSNDAPLELATGHELEVEDESRTERYNTGSEGLLFLGKRGAPKLTLRRPGDVSLDQYFTAQSDQVEIKGKFDGRKSYLLRMPAK</sequence>
<evidence type="ECO:0008006" key="3">
    <source>
        <dbReference type="Google" id="ProtNLM"/>
    </source>
</evidence>
<evidence type="ECO:0000313" key="2">
    <source>
        <dbReference type="Proteomes" id="UP001642484"/>
    </source>
</evidence>
<comment type="caution">
    <text evidence="1">The sequence shown here is derived from an EMBL/GenBank/DDBJ whole genome shotgun (WGS) entry which is preliminary data.</text>
</comment>
<name>A0ABP0HHX8_9DINO</name>
<dbReference type="EMBL" id="CAXAMN010000636">
    <property type="protein sequence ID" value="CAK8989815.1"/>
    <property type="molecule type" value="Genomic_DNA"/>
</dbReference>
<dbReference type="InterPro" id="IPR052969">
    <property type="entry name" value="Thr-specific_kinase-like"/>
</dbReference>